<feature type="compositionally biased region" description="Polar residues" evidence="1">
    <location>
        <begin position="198"/>
        <end position="216"/>
    </location>
</feature>
<reference evidence="2" key="1">
    <citation type="submission" date="2021-09" db="EMBL/GenBank/DDBJ databases">
        <title>The genome of Mauremys mutica provides insights into the evolution of semi-aquatic lifestyle.</title>
        <authorList>
            <person name="Gong S."/>
            <person name="Gao Y."/>
        </authorList>
    </citation>
    <scope>NUCLEOTIDE SEQUENCE</scope>
    <source>
        <strain evidence="2">MM-2020</strain>
        <tissue evidence="2">Muscle</tissue>
    </source>
</reference>
<dbReference type="Proteomes" id="UP000827986">
    <property type="component" value="Unassembled WGS sequence"/>
</dbReference>
<organism evidence="2 3">
    <name type="scientific">Mauremys mutica</name>
    <name type="common">yellowpond turtle</name>
    <dbReference type="NCBI Taxonomy" id="74926"/>
    <lineage>
        <taxon>Eukaryota</taxon>
        <taxon>Metazoa</taxon>
        <taxon>Chordata</taxon>
        <taxon>Craniata</taxon>
        <taxon>Vertebrata</taxon>
        <taxon>Euteleostomi</taxon>
        <taxon>Archelosauria</taxon>
        <taxon>Testudinata</taxon>
        <taxon>Testudines</taxon>
        <taxon>Cryptodira</taxon>
        <taxon>Durocryptodira</taxon>
        <taxon>Testudinoidea</taxon>
        <taxon>Geoemydidae</taxon>
        <taxon>Geoemydinae</taxon>
        <taxon>Mauremys</taxon>
    </lineage>
</organism>
<sequence length="223" mass="23485">MKVQLAAVSPRHFPCVWGSLCVVLPPELCQLPSLFLFPLAGAQLSSGLRSDGLDEGGRSRLPSGPAQLVTGPLAVAVPACPARIRAALGVCPAGMNLPLPAPPCPRARARAHWSHWKGSPDCSGFGITPPSPALSLWGAQRQHPAKQLGPSQGLRPHQSHGPCTHSGQPRLTRICCSPRVINTPGPLAQRCCRVHWEQTPSGSASGTEPGTLGTENRSLHCWS</sequence>
<name>A0A9D4B6Y8_9SAUR</name>
<dbReference type="EMBL" id="JAHDVG010000466">
    <property type="protein sequence ID" value="KAH1182971.1"/>
    <property type="molecule type" value="Genomic_DNA"/>
</dbReference>
<proteinExistence type="predicted"/>
<comment type="caution">
    <text evidence="2">The sequence shown here is derived from an EMBL/GenBank/DDBJ whole genome shotgun (WGS) entry which is preliminary data.</text>
</comment>
<gene>
    <name evidence="2" type="ORF">KIL84_004463</name>
</gene>
<evidence type="ECO:0000313" key="3">
    <source>
        <dbReference type="Proteomes" id="UP000827986"/>
    </source>
</evidence>
<feature type="region of interest" description="Disordered" evidence="1">
    <location>
        <begin position="141"/>
        <end position="167"/>
    </location>
</feature>
<feature type="region of interest" description="Disordered" evidence="1">
    <location>
        <begin position="198"/>
        <end position="223"/>
    </location>
</feature>
<dbReference type="AlphaFoldDB" id="A0A9D4B6Y8"/>
<evidence type="ECO:0000256" key="1">
    <source>
        <dbReference type="SAM" id="MobiDB-lite"/>
    </source>
</evidence>
<accession>A0A9D4B6Y8</accession>
<protein>
    <submittedName>
        <fullName evidence="2">Uncharacterized protein</fullName>
    </submittedName>
</protein>
<evidence type="ECO:0000313" key="2">
    <source>
        <dbReference type="EMBL" id="KAH1182971.1"/>
    </source>
</evidence>
<keyword evidence="3" id="KW-1185">Reference proteome</keyword>